<sequence>MASSKSTGDLNLWSGNETMKCENDGELESYEIEFQTVMGDYSAYSPPLWASTSHINENLLPHNQHYSSPPPKSQLQDIVDDRKITQQVQDKEKKVEGRNIQNAVKRQISRSRSMNNEDFLLKMFLPSCLSCKKKTTFGNHTKVSRTPSFDGCEEQIDKERWSIRYLASRKNRSNSSGSSSSGSTGFNSSRNVDGNFTPGCWISGNLCKSREHRGCLF</sequence>
<dbReference type="Proteomes" id="UP001237642">
    <property type="component" value="Unassembled WGS sequence"/>
</dbReference>
<dbReference type="AlphaFoldDB" id="A0AAD8JJT2"/>
<gene>
    <name evidence="1" type="ORF">POM88_003536</name>
</gene>
<protein>
    <submittedName>
        <fullName evidence="1">Uncharacterized protein</fullName>
    </submittedName>
</protein>
<organism evidence="1 2">
    <name type="scientific">Heracleum sosnowskyi</name>
    <dbReference type="NCBI Taxonomy" id="360622"/>
    <lineage>
        <taxon>Eukaryota</taxon>
        <taxon>Viridiplantae</taxon>
        <taxon>Streptophyta</taxon>
        <taxon>Embryophyta</taxon>
        <taxon>Tracheophyta</taxon>
        <taxon>Spermatophyta</taxon>
        <taxon>Magnoliopsida</taxon>
        <taxon>eudicotyledons</taxon>
        <taxon>Gunneridae</taxon>
        <taxon>Pentapetalae</taxon>
        <taxon>asterids</taxon>
        <taxon>campanulids</taxon>
        <taxon>Apiales</taxon>
        <taxon>Apiaceae</taxon>
        <taxon>Apioideae</taxon>
        <taxon>apioid superclade</taxon>
        <taxon>Tordylieae</taxon>
        <taxon>Tordyliinae</taxon>
        <taxon>Heracleum</taxon>
    </lineage>
</organism>
<dbReference type="PANTHER" id="PTHR34193:SF10">
    <property type="entry name" value="DUF1645 FAMILY PROTEIN"/>
    <property type="match status" value="1"/>
</dbReference>
<dbReference type="EMBL" id="JAUIZM010000001">
    <property type="protein sequence ID" value="KAK1403931.1"/>
    <property type="molecule type" value="Genomic_DNA"/>
</dbReference>
<reference evidence="1" key="1">
    <citation type="submission" date="2023-02" db="EMBL/GenBank/DDBJ databases">
        <title>Genome of toxic invasive species Heracleum sosnowskyi carries increased number of genes despite the absence of recent whole-genome duplications.</title>
        <authorList>
            <person name="Schelkunov M."/>
            <person name="Shtratnikova V."/>
            <person name="Makarenko M."/>
            <person name="Klepikova A."/>
            <person name="Omelchenko D."/>
            <person name="Novikova G."/>
            <person name="Obukhova E."/>
            <person name="Bogdanov V."/>
            <person name="Penin A."/>
            <person name="Logacheva M."/>
        </authorList>
    </citation>
    <scope>NUCLEOTIDE SEQUENCE</scope>
    <source>
        <strain evidence="1">Hsosn_3</strain>
        <tissue evidence="1">Leaf</tissue>
    </source>
</reference>
<name>A0AAD8JJT2_9APIA</name>
<keyword evidence="2" id="KW-1185">Reference proteome</keyword>
<evidence type="ECO:0000313" key="2">
    <source>
        <dbReference type="Proteomes" id="UP001237642"/>
    </source>
</evidence>
<reference evidence="1" key="2">
    <citation type="submission" date="2023-05" db="EMBL/GenBank/DDBJ databases">
        <authorList>
            <person name="Schelkunov M.I."/>
        </authorList>
    </citation>
    <scope>NUCLEOTIDE SEQUENCE</scope>
    <source>
        <strain evidence="1">Hsosn_3</strain>
        <tissue evidence="1">Leaf</tissue>
    </source>
</reference>
<evidence type="ECO:0000313" key="1">
    <source>
        <dbReference type="EMBL" id="KAK1403931.1"/>
    </source>
</evidence>
<proteinExistence type="predicted"/>
<dbReference type="PANTHER" id="PTHR34193">
    <property type="entry name" value="OS11G0199801 PROTEIN"/>
    <property type="match status" value="1"/>
</dbReference>
<comment type="caution">
    <text evidence="1">The sequence shown here is derived from an EMBL/GenBank/DDBJ whole genome shotgun (WGS) entry which is preliminary data.</text>
</comment>
<accession>A0AAD8JJT2</accession>